<dbReference type="EMBL" id="BJUZ01000002">
    <property type="protein sequence ID" value="GEK93998.1"/>
    <property type="molecule type" value="Genomic_DNA"/>
</dbReference>
<comment type="catalytic activity">
    <reaction evidence="9">
        <text>L-serine + acetyl-CoA = O-acetyl-L-serine + CoA</text>
        <dbReference type="Rhea" id="RHEA:24560"/>
        <dbReference type="ChEBI" id="CHEBI:33384"/>
        <dbReference type="ChEBI" id="CHEBI:57287"/>
        <dbReference type="ChEBI" id="CHEBI:57288"/>
        <dbReference type="ChEBI" id="CHEBI:58340"/>
        <dbReference type="EC" id="2.3.1.30"/>
    </reaction>
</comment>
<evidence type="ECO:0000256" key="4">
    <source>
        <dbReference type="ARBA" id="ARBA00018522"/>
    </source>
</evidence>
<dbReference type="OrthoDB" id="9801456at2"/>
<dbReference type="SUPFAM" id="SSF51161">
    <property type="entry name" value="Trimeric LpxA-like enzymes"/>
    <property type="match status" value="1"/>
</dbReference>
<evidence type="ECO:0000256" key="8">
    <source>
        <dbReference type="ARBA" id="ARBA00023315"/>
    </source>
</evidence>
<dbReference type="InterPro" id="IPR045304">
    <property type="entry name" value="LbH_SAT"/>
</dbReference>
<keyword evidence="5" id="KW-0028">Amino-acid biosynthesis</keyword>
<dbReference type="UniPathway" id="UPA00136">
    <property type="reaction ID" value="UER00199"/>
</dbReference>
<keyword evidence="8" id="KW-0012">Acyltransferase</keyword>
<dbReference type="InterPro" id="IPR010493">
    <property type="entry name" value="Ser_AcTrfase_N"/>
</dbReference>
<organism evidence="11 12">
    <name type="scientific">Gluconobacter wancherniae NBRC 103581</name>
    <dbReference type="NCBI Taxonomy" id="656744"/>
    <lineage>
        <taxon>Bacteria</taxon>
        <taxon>Pseudomonadati</taxon>
        <taxon>Pseudomonadota</taxon>
        <taxon>Alphaproteobacteria</taxon>
        <taxon>Acetobacterales</taxon>
        <taxon>Acetobacteraceae</taxon>
        <taxon>Gluconobacter</taxon>
    </lineage>
</organism>
<keyword evidence="7" id="KW-0677">Repeat</keyword>
<dbReference type="GO" id="GO:0006535">
    <property type="term" value="P:cysteine biosynthetic process from serine"/>
    <property type="evidence" value="ECO:0007669"/>
    <property type="project" value="InterPro"/>
</dbReference>
<dbReference type="NCBIfam" id="NF041874">
    <property type="entry name" value="EPS_EpsC"/>
    <property type="match status" value="1"/>
</dbReference>
<dbReference type="InterPro" id="IPR018357">
    <property type="entry name" value="Hexapep_transf_CS"/>
</dbReference>
<dbReference type="GO" id="GO:0009001">
    <property type="term" value="F:serine O-acetyltransferase activity"/>
    <property type="evidence" value="ECO:0007669"/>
    <property type="project" value="UniProtKB-EC"/>
</dbReference>
<keyword evidence="12" id="KW-1185">Reference proteome</keyword>
<evidence type="ECO:0000256" key="5">
    <source>
        <dbReference type="ARBA" id="ARBA00022605"/>
    </source>
</evidence>
<comment type="similarity">
    <text evidence="2">Belongs to the transferase hexapeptide repeat family.</text>
</comment>
<evidence type="ECO:0000256" key="3">
    <source>
        <dbReference type="ARBA" id="ARBA00013266"/>
    </source>
</evidence>
<evidence type="ECO:0000256" key="2">
    <source>
        <dbReference type="ARBA" id="ARBA00007274"/>
    </source>
</evidence>
<name>A0A511B0L3_9PROT</name>
<reference evidence="11 12" key="1">
    <citation type="submission" date="2019-07" db="EMBL/GenBank/DDBJ databases">
        <title>Whole genome shotgun sequence of Gluconobacter wancherniae NBRC 103581.</title>
        <authorList>
            <person name="Hosoyama A."/>
            <person name="Uohara A."/>
            <person name="Ohji S."/>
            <person name="Ichikawa N."/>
        </authorList>
    </citation>
    <scope>NUCLEOTIDE SEQUENCE [LARGE SCALE GENOMIC DNA]</scope>
    <source>
        <strain evidence="11 12">NBRC 103581</strain>
    </source>
</reference>
<evidence type="ECO:0000313" key="12">
    <source>
        <dbReference type="Proteomes" id="UP000321230"/>
    </source>
</evidence>
<gene>
    <name evidence="11" type="primary">cysE</name>
    <name evidence="11" type="ORF">GWA01_17680</name>
</gene>
<dbReference type="EC" id="2.3.1.30" evidence="3"/>
<keyword evidence="6 11" id="KW-0808">Transferase</keyword>
<dbReference type="InterPro" id="IPR005881">
    <property type="entry name" value="Ser_O-AcTrfase"/>
</dbReference>
<dbReference type="SMART" id="SM00971">
    <property type="entry name" value="SATase_N"/>
    <property type="match status" value="1"/>
</dbReference>
<evidence type="ECO:0000256" key="7">
    <source>
        <dbReference type="ARBA" id="ARBA00022737"/>
    </source>
</evidence>
<dbReference type="PROSITE" id="PS00101">
    <property type="entry name" value="HEXAPEP_TRANSFERASES"/>
    <property type="match status" value="1"/>
</dbReference>
<feature type="domain" description="Serine acetyltransferase N-terminal" evidence="10">
    <location>
        <begin position="10"/>
        <end position="112"/>
    </location>
</feature>
<dbReference type="InterPro" id="IPR053376">
    <property type="entry name" value="Serine_acetyltransferase"/>
</dbReference>
<protein>
    <recommendedName>
        <fullName evidence="4">Serine acetyltransferase</fullName>
        <ecNumber evidence="3">2.3.1.30</ecNumber>
    </recommendedName>
</protein>
<dbReference type="Pfam" id="PF06426">
    <property type="entry name" value="SATase_N"/>
    <property type="match status" value="1"/>
</dbReference>
<dbReference type="Proteomes" id="UP000321230">
    <property type="component" value="Unassembled WGS sequence"/>
</dbReference>
<evidence type="ECO:0000256" key="1">
    <source>
        <dbReference type="ARBA" id="ARBA00004876"/>
    </source>
</evidence>
<dbReference type="AlphaFoldDB" id="A0A511B0L3"/>
<evidence type="ECO:0000259" key="10">
    <source>
        <dbReference type="SMART" id="SM00971"/>
    </source>
</evidence>
<evidence type="ECO:0000256" key="6">
    <source>
        <dbReference type="ARBA" id="ARBA00022679"/>
    </source>
</evidence>
<comment type="pathway">
    <text evidence="1">Amino-acid biosynthesis; L-cysteine biosynthesis; L-cysteine from L-serine: step 1/2.</text>
</comment>
<evidence type="ECO:0000313" key="11">
    <source>
        <dbReference type="EMBL" id="GEK93998.1"/>
    </source>
</evidence>
<comment type="caution">
    <text evidence="11">The sequence shown here is derived from an EMBL/GenBank/DDBJ whole genome shotgun (WGS) entry which is preliminary data.</text>
</comment>
<dbReference type="InterPro" id="IPR042122">
    <property type="entry name" value="Ser_AcTrfase_N_sf"/>
</dbReference>
<proteinExistence type="inferred from homology"/>
<dbReference type="GO" id="GO:0005737">
    <property type="term" value="C:cytoplasm"/>
    <property type="evidence" value="ECO:0007669"/>
    <property type="project" value="InterPro"/>
</dbReference>
<dbReference type="CDD" id="cd03354">
    <property type="entry name" value="LbH_SAT"/>
    <property type="match status" value="1"/>
</dbReference>
<dbReference type="FunFam" id="2.160.10.10:FF:000002">
    <property type="entry name" value="Serine acetyltransferase"/>
    <property type="match status" value="1"/>
</dbReference>
<dbReference type="NCBIfam" id="TIGR01172">
    <property type="entry name" value="cysE"/>
    <property type="match status" value="1"/>
</dbReference>
<accession>A0A511B0L3</accession>
<evidence type="ECO:0000256" key="9">
    <source>
        <dbReference type="ARBA" id="ARBA00049486"/>
    </source>
</evidence>
<dbReference type="Gene3D" id="2.160.10.10">
    <property type="entry name" value="Hexapeptide repeat proteins"/>
    <property type="match status" value="1"/>
</dbReference>
<dbReference type="Gene3D" id="1.10.3130.10">
    <property type="entry name" value="serine acetyltransferase, domain 1"/>
    <property type="match status" value="1"/>
</dbReference>
<dbReference type="PANTHER" id="PTHR42811">
    <property type="entry name" value="SERINE ACETYLTRANSFERASE"/>
    <property type="match status" value="1"/>
</dbReference>
<sequence>MNTTPDLKALWTEMQSQACACHDPLIQDVFATNIGDHPDFQSALSSLLGTKLADRSIPAAALTRLVASCMSENPGIAEAAAEDILATYDRDPACQDLVTPFLFFKGWHAVQAHRIAFHLWHQGRRPLAYHLQSRMNELFAIDIHPAARLGRRLTIDHGTGIVIGETAIVEDDVSLFQDVTLGGTGKLTGDRHPIVRRGVMIGSGAKILGRLEIGAGARIGAASVVLEDVPPNVTVVGNPARLVGSPRIPQAAT</sequence>
<dbReference type="RefSeq" id="WP_146796506.1">
    <property type="nucleotide sequence ID" value="NZ_BARC01000008.1"/>
</dbReference>
<dbReference type="InterPro" id="IPR011004">
    <property type="entry name" value="Trimer_LpxA-like_sf"/>
</dbReference>